<dbReference type="AlphaFoldDB" id="A0A327KN35"/>
<evidence type="ECO:0000313" key="1">
    <source>
        <dbReference type="EMBL" id="RAI40300.1"/>
    </source>
</evidence>
<comment type="caution">
    <text evidence="1">The sequence shown here is derived from an EMBL/GenBank/DDBJ whole genome shotgun (WGS) entry which is preliminary data.</text>
</comment>
<keyword evidence="2" id="KW-1185">Reference proteome</keyword>
<dbReference type="SUPFAM" id="SSF53756">
    <property type="entry name" value="UDP-Glycosyltransferase/glycogen phosphorylase"/>
    <property type="match status" value="1"/>
</dbReference>
<name>A0A327KN35_9BRAD</name>
<accession>A0A327KN35</accession>
<evidence type="ECO:0008006" key="3">
    <source>
        <dbReference type="Google" id="ProtNLM"/>
    </source>
</evidence>
<reference evidence="1 2" key="1">
    <citation type="submission" date="2017-07" db="EMBL/GenBank/DDBJ databases">
        <title>Draft Genome Sequences of Select Purple Nonsulfur Bacteria.</title>
        <authorList>
            <person name="Lasarre B."/>
            <person name="Mckinlay J.B."/>
        </authorList>
    </citation>
    <scope>NUCLEOTIDE SEQUENCE [LARGE SCALE GENOMIC DNA]</scope>
    <source>
        <strain evidence="1 2">DSM 5909</strain>
    </source>
</reference>
<dbReference type="Proteomes" id="UP000249130">
    <property type="component" value="Unassembled WGS sequence"/>
</dbReference>
<sequence length="362" mass="38925">MKAALVFAGPTAATATFRPYRSRAFIGALADAGIDVVLIDLDLETEQRFATVPAERPGLVSYRNHVDRLPLILAQERLALVQTFGATAELGPVWRHAARTRTPLVHFVSSEGGIVDRPAGGARLLTGLGRGDRGFMQWRTRHASRHVAGVLGSNRADMGRHFRNGFFPRSRFSIVAPPASARPPAAVSPAVVERRKIPVFGFYDPEATPETLELLLRAVALTGQSDLFTLRIAPRALAGVVSLPSAVSAVEAADADAFLREVDVLVVPRADDRAVVPVLAALSARKSVIVPDTGALTEIVDYGRRGLLYTAGSAYHLAIAINVMAQAWGNRPFSFEGVEEAIGRTTPEALARVFAATWRRLA</sequence>
<dbReference type="OrthoDB" id="8478726at2"/>
<proteinExistence type="predicted"/>
<evidence type="ECO:0000313" key="2">
    <source>
        <dbReference type="Proteomes" id="UP000249130"/>
    </source>
</evidence>
<dbReference type="RefSeq" id="WP_111421546.1">
    <property type="nucleotide sequence ID" value="NZ_NPEX01000239.1"/>
</dbReference>
<protein>
    <recommendedName>
        <fullName evidence="3">Glycosyltransferase subfamily 4-like N-terminal domain-containing protein</fullName>
    </recommendedName>
</protein>
<dbReference type="EMBL" id="NPEX01000239">
    <property type="protein sequence ID" value="RAI40300.1"/>
    <property type="molecule type" value="Genomic_DNA"/>
</dbReference>
<organism evidence="1 2">
    <name type="scientific">Rhodoplanes roseus</name>
    <dbReference type="NCBI Taxonomy" id="29409"/>
    <lineage>
        <taxon>Bacteria</taxon>
        <taxon>Pseudomonadati</taxon>
        <taxon>Pseudomonadota</taxon>
        <taxon>Alphaproteobacteria</taxon>
        <taxon>Hyphomicrobiales</taxon>
        <taxon>Nitrobacteraceae</taxon>
        <taxon>Rhodoplanes</taxon>
    </lineage>
</organism>
<gene>
    <name evidence="1" type="ORF">CH341_24045</name>
</gene>
<dbReference type="Gene3D" id="3.40.50.2000">
    <property type="entry name" value="Glycogen Phosphorylase B"/>
    <property type="match status" value="1"/>
</dbReference>